<evidence type="ECO:0000259" key="1">
    <source>
        <dbReference type="PROSITE" id="PS51186"/>
    </source>
</evidence>
<reference evidence="2 3" key="1">
    <citation type="submission" date="2020-07" db="EMBL/GenBank/DDBJ databases">
        <title>Sequencing the genomes of 1000 actinobacteria strains.</title>
        <authorList>
            <person name="Klenk H.-P."/>
        </authorList>
    </citation>
    <scope>NUCLEOTIDE SEQUENCE [LARGE SCALE GENOMIC DNA]</scope>
    <source>
        <strain evidence="2 3">DSM 19663</strain>
    </source>
</reference>
<dbReference type="RefSeq" id="WP_220476292.1">
    <property type="nucleotide sequence ID" value="NZ_BAAAOV010000001.1"/>
</dbReference>
<accession>A0A839EC77</accession>
<dbReference type="SUPFAM" id="SSF55729">
    <property type="entry name" value="Acyl-CoA N-acyltransferases (Nat)"/>
    <property type="match status" value="1"/>
</dbReference>
<dbReference type="EMBL" id="JACGWX010000003">
    <property type="protein sequence ID" value="MBA8848052.1"/>
    <property type="molecule type" value="Genomic_DNA"/>
</dbReference>
<comment type="caution">
    <text evidence="2">The sequence shown here is derived from an EMBL/GenBank/DDBJ whole genome shotgun (WGS) entry which is preliminary data.</text>
</comment>
<evidence type="ECO:0000313" key="2">
    <source>
        <dbReference type="EMBL" id="MBA8848052.1"/>
    </source>
</evidence>
<dbReference type="InterPro" id="IPR016181">
    <property type="entry name" value="Acyl_CoA_acyltransferase"/>
</dbReference>
<dbReference type="Pfam" id="PF13673">
    <property type="entry name" value="Acetyltransf_10"/>
    <property type="match status" value="1"/>
</dbReference>
<protein>
    <submittedName>
        <fullName evidence="2">ElaA protein</fullName>
    </submittedName>
</protein>
<dbReference type="Gene3D" id="3.40.630.30">
    <property type="match status" value="1"/>
</dbReference>
<dbReference type="Proteomes" id="UP000585905">
    <property type="component" value="Unassembled WGS sequence"/>
</dbReference>
<proteinExistence type="predicted"/>
<evidence type="ECO:0000313" key="3">
    <source>
        <dbReference type="Proteomes" id="UP000585905"/>
    </source>
</evidence>
<feature type="domain" description="N-acetyltransferase" evidence="1">
    <location>
        <begin position="9"/>
        <end position="154"/>
    </location>
</feature>
<keyword evidence="3" id="KW-1185">Reference proteome</keyword>
<dbReference type="AlphaFoldDB" id="A0A839EC77"/>
<dbReference type="PROSITE" id="PS51186">
    <property type="entry name" value="GNAT"/>
    <property type="match status" value="1"/>
</dbReference>
<dbReference type="InterPro" id="IPR000182">
    <property type="entry name" value="GNAT_dom"/>
</dbReference>
<organism evidence="2 3">
    <name type="scientific">Microcella alkalica</name>
    <dbReference type="NCBI Taxonomy" id="355930"/>
    <lineage>
        <taxon>Bacteria</taxon>
        <taxon>Bacillati</taxon>
        <taxon>Actinomycetota</taxon>
        <taxon>Actinomycetes</taxon>
        <taxon>Micrococcales</taxon>
        <taxon>Microbacteriaceae</taxon>
        <taxon>Microcella</taxon>
    </lineage>
</organism>
<name>A0A839EC77_9MICO</name>
<dbReference type="GO" id="GO:0016747">
    <property type="term" value="F:acyltransferase activity, transferring groups other than amino-acyl groups"/>
    <property type="evidence" value="ECO:0007669"/>
    <property type="project" value="InterPro"/>
</dbReference>
<gene>
    <name evidence="2" type="ORF">FHX53_001644</name>
</gene>
<sequence>MADSSPIERSWSQMTPDDAFEVFSLRTSVFYLEQRIDEEELDERDRNESTLHLWIRDDRGVASYLRVVHNDEPRPGDADARRLIGRVVTRADRRHQGLSRLLLERVIARFGHEPIALHSQSYVQPLYASVGFEPYGDEYLEAGIPHIGMRRAPTA</sequence>